<organism evidence="9 10">
    <name type="scientific">SAR86 cluster bacterium</name>
    <dbReference type="NCBI Taxonomy" id="2030880"/>
    <lineage>
        <taxon>Bacteria</taxon>
        <taxon>Pseudomonadati</taxon>
        <taxon>Pseudomonadota</taxon>
        <taxon>Gammaproteobacteria</taxon>
        <taxon>SAR86 cluster</taxon>
    </lineage>
</organism>
<keyword evidence="3 8" id="KW-0812">Transmembrane</keyword>
<feature type="transmembrane region" description="Helical" evidence="8">
    <location>
        <begin position="12"/>
        <end position="32"/>
    </location>
</feature>
<dbReference type="GO" id="GO:0006457">
    <property type="term" value="P:protein folding"/>
    <property type="evidence" value="ECO:0007669"/>
    <property type="project" value="InterPro"/>
</dbReference>
<evidence type="ECO:0000256" key="5">
    <source>
        <dbReference type="ARBA" id="ARBA00022989"/>
    </source>
</evidence>
<dbReference type="GO" id="GO:0005886">
    <property type="term" value="C:plasma membrane"/>
    <property type="evidence" value="ECO:0007669"/>
    <property type="project" value="UniProtKB-SubCell"/>
</dbReference>
<dbReference type="SUPFAM" id="SSF158442">
    <property type="entry name" value="DsbB-like"/>
    <property type="match status" value="1"/>
</dbReference>
<dbReference type="EMBL" id="JADHSG010000006">
    <property type="protein sequence ID" value="MBL6903444.1"/>
    <property type="molecule type" value="Genomic_DNA"/>
</dbReference>
<keyword evidence="5 8" id="KW-1133">Transmembrane helix</keyword>
<feature type="transmembrane region" description="Helical" evidence="8">
    <location>
        <begin position="72"/>
        <end position="91"/>
    </location>
</feature>
<dbReference type="PANTHER" id="PTHR36570:SF3">
    <property type="entry name" value="DISULFIDE BOND FORMATION PROTEIN B"/>
    <property type="match status" value="1"/>
</dbReference>
<evidence type="ECO:0000256" key="4">
    <source>
        <dbReference type="ARBA" id="ARBA00022982"/>
    </source>
</evidence>
<name>A0A937SFC5_9GAMM</name>
<dbReference type="Pfam" id="PF02600">
    <property type="entry name" value="DsbB"/>
    <property type="match status" value="1"/>
</dbReference>
<evidence type="ECO:0000256" key="7">
    <source>
        <dbReference type="ARBA" id="ARBA00023284"/>
    </source>
</evidence>
<comment type="caution">
    <text evidence="9">The sequence shown here is derived from an EMBL/GenBank/DDBJ whole genome shotgun (WGS) entry which is preliminary data.</text>
</comment>
<evidence type="ECO:0000256" key="1">
    <source>
        <dbReference type="ARBA" id="ARBA00004651"/>
    </source>
</evidence>
<evidence type="ECO:0000256" key="3">
    <source>
        <dbReference type="ARBA" id="ARBA00022692"/>
    </source>
</evidence>
<dbReference type="PANTHER" id="PTHR36570">
    <property type="entry name" value="DISULFIDE BOND FORMATION PROTEIN B"/>
    <property type="match status" value="1"/>
</dbReference>
<feature type="transmembrane region" description="Helical" evidence="8">
    <location>
        <begin position="44"/>
        <end position="63"/>
    </location>
</feature>
<gene>
    <name evidence="9" type="ORF">ISR29_04505</name>
</gene>
<evidence type="ECO:0000256" key="8">
    <source>
        <dbReference type="SAM" id="Phobius"/>
    </source>
</evidence>
<keyword evidence="7" id="KW-0676">Redox-active center</keyword>
<protein>
    <submittedName>
        <fullName evidence="9">Disulfide bond formation protein B</fullName>
    </submittedName>
</protein>
<dbReference type="AlphaFoldDB" id="A0A937SFC5"/>
<evidence type="ECO:0000313" key="10">
    <source>
        <dbReference type="Proteomes" id="UP000705230"/>
    </source>
</evidence>
<dbReference type="Gene3D" id="1.20.1550.10">
    <property type="entry name" value="DsbB-like"/>
    <property type="match status" value="1"/>
</dbReference>
<evidence type="ECO:0000313" key="9">
    <source>
        <dbReference type="EMBL" id="MBL6903444.1"/>
    </source>
</evidence>
<evidence type="ECO:0000256" key="6">
    <source>
        <dbReference type="ARBA" id="ARBA00023136"/>
    </source>
</evidence>
<proteinExistence type="predicted"/>
<dbReference type="InterPro" id="IPR023380">
    <property type="entry name" value="DsbB-like_sf"/>
</dbReference>
<keyword evidence="2" id="KW-1003">Cell membrane</keyword>
<dbReference type="GO" id="GO:0015035">
    <property type="term" value="F:protein-disulfide reductase activity"/>
    <property type="evidence" value="ECO:0007669"/>
    <property type="project" value="InterPro"/>
</dbReference>
<dbReference type="InterPro" id="IPR003752">
    <property type="entry name" value="DiS_bond_form_DsbB/BdbC"/>
</dbReference>
<dbReference type="InterPro" id="IPR050183">
    <property type="entry name" value="DsbB"/>
</dbReference>
<sequence length="173" mass="19262">MFTKIKNIYTNHFEIASFLGASAIIVLAILLDNLLNLRACPLCILTRYIFGAIAVTSLIGFFVKKFYVLNKLLIILASIYGIAVSLKLIYLQNLTPEEIAKLPMGCDMPLETQIEYFGLIGGLANAFKGGPTCAEESWRFIFNFAEWGLIFFVIYLLATLTKLKIGLFGSKTT</sequence>
<comment type="subcellular location">
    <subcellularLocation>
        <location evidence="1">Cell membrane</location>
        <topology evidence="1">Multi-pass membrane protein</topology>
    </subcellularLocation>
</comment>
<accession>A0A937SFC5</accession>
<keyword evidence="4" id="KW-0249">Electron transport</keyword>
<feature type="transmembrane region" description="Helical" evidence="8">
    <location>
        <begin position="140"/>
        <end position="158"/>
    </location>
</feature>
<keyword evidence="6 8" id="KW-0472">Membrane</keyword>
<keyword evidence="4" id="KW-0813">Transport</keyword>
<reference evidence="9" key="1">
    <citation type="submission" date="2020-10" db="EMBL/GenBank/DDBJ databases">
        <title>Microbiome of the Black Sea water column analyzed by genome centric metagenomics.</title>
        <authorList>
            <person name="Cabello-Yeves P.J."/>
            <person name="Callieri C."/>
            <person name="Picazo A."/>
            <person name="Mehrshad M."/>
            <person name="Haro-Moreno J.M."/>
            <person name="Roda-Garcia J."/>
            <person name="Dzembekova N."/>
            <person name="Slabakova V."/>
            <person name="Slabakova N."/>
            <person name="Moncheva S."/>
            <person name="Rodriguez-Valera F."/>
        </authorList>
    </citation>
    <scope>NUCLEOTIDE SEQUENCE</scope>
    <source>
        <strain evidence="9">BS30m-G43</strain>
    </source>
</reference>
<evidence type="ECO:0000256" key="2">
    <source>
        <dbReference type="ARBA" id="ARBA00022475"/>
    </source>
</evidence>
<dbReference type="Proteomes" id="UP000705230">
    <property type="component" value="Unassembled WGS sequence"/>
</dbReference>